<evidence type="ECO:0000256" key="1">
    <source>
        <dbReference type="SAM" id="SignalP"/>
    </source>
</evidence>
<evidence type="ECO:0000313" key="2">
    <source>
        <dbReference type="EMBL" id="PCH36761.1"/>
    </source>
</evidence>
<keyword evidence="1" id="KW-0732">Signal</keyword>
<dbReference type="Proteomes" id="UP000218811">
    <property type="component" value="Unassembled WGS sequence"/>
</dbReference>
<evidence type="ECO:0000313" key="3">
    <source>
        <dbReference type="Proteomes" id="UP000218811"/>
    </source>
</evidence>
<reference evidence="2 3" key="1">
    <citation type="journal article" date="2012" name="Science">
        <title>The Paleozoic origin of enzymatic lignin decomposition reconstructed from 31 fungal genomes.</title>
        <authorList>
            <person name="Floudas D."/>
            <person name="Binder M."/>
            <person name="Riley R."/>
            <person name="Barry K."/>
            <person name="Blanchette R.A."/>
            <person name="Henrissat B."/>
            <person name="Martinez A.T."/>
            <person name="Otillar R."/>
            <person name="Spatafora J.W."/>
            <person name="Yadav J.S."/>
            <person name="Aerts A."/>
            <person name="Benoit I."/>
            <person name="Boyd A."/>
            <person name="Carlson A."/>
            <person name="Copeland A."/>
            <person name="Coutinho P.M."/>
            <person name="de Vries R.P."/>
            <person name="Ferreira P."/>
            <person name="Findley K."/>
            <person name="Foster B."/>
            <person name="Gaskell J."/>
            <person name="Glotzer D."/>
            <person name="Gorecki P."/>
            <person name="Heitman J."/>
            <person name="Hesse C."/>
            <person name="Hori C."/>
            <person name="Igarashi K."/>
            <person name="Jurgens J.A."/>
            <person name="Kallen N."/>
            <person name="Kersten P."/>
            <person name="Kohler A."/>
            <person name="Kuees U."/>
            <person name="Kumar T.K.A."/>
            <person name="Kuo A."/>
            <person name="LaButti K."/>
            <person name="Larrondo L.F."/>
            <person name="Lindquist E."/>
            <person name="Ling A."/>
            <person name="Lombard V."/>
            <person name="Lucas S."/>
            <person name="Lundell T."/>
            <person name="Martin R."/>
            <person name="McLaughlin D.J."/>
            <person name="Morgenstern I."/>
            <person name="Morin E."/>
            <person name="Murat C."/>
            <person name="Nagy L.G."/>
            <person name="Nolan M."/>
            <person name="Ohm R.A."/>
            <person name="Patyshakuliyeva A."/>
            <person name="Rokas A."/>
            <person name="Ruiz-Duenas F.J."/>
            <person name="Sabat G."/>
            <person name="Salamov A."/>
            <person name="Samejima M."/>
            <person name="Schmutz J."/>
            <person name="Slot J.C."/>
            <person name="St John F."/>
            <person name="Stenlid J."/>
            <person name="Sun H."/>
            <person name="Sun S."/>
            <person name="Syed K."/>
            <person name="Tsang A."/>
            <person name="Wiebenga A."/>
            <person name="Young D."/>
            <person name="Pisabarro A."/>
            <person name="Eastwood D.C."/>
            <person name="Martin F."/>
            <person name="Cullen D."/>
            <person name="Grigoriev I.V."/>
            <person name="Hibbett D.S."/>
        </authorList>
    </citation>
    <scope>NUCLEOTIDE SEQUENCE [LARGE SCALE GENOMIC DNA]</scope>
    <source>
        <strain evidence="2 3">MD-104</strain>
    </source>
</reference>
<dbReference type="CDD" id="cd00657">
    <property type="entry name" value="Ferritin_like"/>
    <property type="match status" value="1"/>
</dbReference>
<name>A0A2H3J464_WOLCO</name>
<dbReference type="PANTHER" id="PTHR38705:SF5">
    <property type="entry name" value="RESPONSE PROTEIN RDS1, PUTATIVE (AFU_ORTHOLOGUE AFUA_5G12490)-RELATED"/>
    <property type="match status" value="1"/>
</dbReference>
<dbReference type="OrthoDB" id="1001765at2759"/>
<feature type="chain" id="PRO_5013789804" description="Ferritin-like domain-containing protein" evidence="1">
    <location>
        <begin position="18"/>
        <end position="296"/>
    </location>
</feature>
<dbReference type="STRING" id="742152.A0A2H3J464"/>
<protein>
    <recommendedName>
        <fullName evidence="4">Ferritin-like domain-containing protein</fullName>
    </recommendedName>
</protein>
<dbReference type="OMA" id="ACEYKFP"/>
<dbReference type="AlphaFoldDB" id="A0A2H3J464"/>
<keyword evidence="3" id="KW-1185">Reference proteome</keyword>
<accession>A0A2H3J464</accession>
<dbReference type="Pfam" id="PF13668">
    <property type="entry name" value="Ferritin_2"/>
    <property type="match status" value="1"/>
</dbReference>
<organism evidence="2 3">
    <name type="scientific">Wolfiporia cocos (strain MD-104)</name>
    <name type="common">Brown rot fungus</name>
    <dbReference type="NCBI Taxonomy" id="742152"/>
    <lineage>
        <taxon>Eukaryota</taxon>
        <taxon>Fungi</taxon>
        <taxon>Dikarya</taxon>
        <taxon>Basidiomycota</taxon>
        <taxon>Agaricomycotina</taxon>
        <taxon>Agaricomycetes</taxon>
        <taxon>Polyporales</taxon>
        <taxon>Phaeolaceae</taxon>
        <taxon>Wolfiporia</taxon>
    </lineage>
</organism>
<dbReference type="SUPFAM" id="SSF47240">
    <property type="entry name" value="Ferritin-like"/>
    <property type="match status" value="1"/>
</dbReference>
<sequence>MYTQLLLALAGASAVIAAPAQSAPSITQVLQYALSLEYLENSFYTGALEKYDTQAFIDSGFPDWVRGRFEQISENEQTHVKFLQGALGASAPQPCNYSFPYTDPKSFVTLSMGIEGVGAAAYLGASKYITDPGTLLAAASILSVEQRQVGWVSSAVLKHQPWDGAFQTPLTINGAYSLAMQFITSCPSSNPPLPVTTFPALTVSETSPQPGSTITISFNNANNVSPTYLAWFNGLEVVFTNIDTNGAAQVPSGLHGTVYVGVVSSDQTPLSDADMVSGLAIMQFPYDSMASETDNQ</sequence>
<gene>
    <name evidence="2" type="ORF">WOLCODRAFT_134335</name>
</gene>
<dbReference type="EMBL" id="KB467898">
    <property type="protein sequence ID" value="PCH36761.1"/>
    <property type="molecule type" value="Genomic_DNA"/>
</dbReference>
<evidence type="ECO:0008006" key="4">
    <source>
        <dbReference type="Google" id="ProtNLM"/>
    </source>
</evidence>
<dbReference type="InterPro" id="IPR009078">
    <property type="entry name" value="Ferritin-like_SF"/>
</dbReference>
<dbReference type="InterPro" id="IPR039254">
    <property type="entry name" value="Rds1"/>
</dbReference>
<dbReference type="PANTHER" id="PTHR38705">
    <property type="entry name" value="PROTEIN RDS1"/>
    <property type="match status" value="1"/>
</dbReference>
<proteinExistence type="predicted"/>
<feature type="signal peptide" evidence="1">
    <location>
        <begin position="1"/>
        <end position="17"/>
    </location>
</feature>